<proteinExistence type="predicted"/>
<feature type="domain" description="RDD" evidence="7">
    <location>
        <begin position="14"/>
        <end position="131"/>
    </location>
</feature>
<dbReference type="InterPro" id="IPR051791">
    <property type="entry name" value="Pra-immunoreactive"/>
</dbReference>
<name>A0A5S4WQW4_9BRAD</name>
<evidence type="ECO:0000256" key="1">
    <source>
        <dbReference type="ARBA" id="ARBA00004651"/>
    </source>
</evidence>
<keyword evidence="9" id="KW-1185">Reference proteome</keyword>
<feature type="transmembrane region" description="Helical" evidence="6">
    <location>
        <begin position="209"/>
        <end position="230"/>
    </location>
</feature>
<dbReference type="PANTHER" id="PTHR36115:SF4">
    <property type="entry name" value="MEMBRANE PROTEIN"/>
    <property type="match status" value="1"/>
</dbReference>
<feature type="transmembrane region" description="Helical" evidence="6">
    <location>
        <begin position="49"/>
        <end position="65"/>
    </location>
</feature>
<comment type="subcellular location">
    <subcellularLocation>
        <location evidence="1">Cell membrane</location>
        <topology evidence="1">Multi-pass membrane protein</topology>
    </subcellularLocation>
</comment>
<sequence length="240" mass="25935">MASDAPTLTPGLRYARFSRRLKAILLDWMLAMALLFGALAVASNAQSDTLARILGVAVVVILLLYEPVLVWRTGGTFGHAWTNLRVVDDRGGNLSFAKALARFAIKSLLGWYSFLTMLATRRNQAVHDLLTHSTVQIRDAAKANPGQFVTERSADDPAMPSWRRRALVTVVYLALGVLLYFGVLAALLQGGILSRAGINHGICSGGDRIVDFAAAAAWLAMIAVVIGMGWRGRLFGARKA</sequence>
<reference evidence="8 9" key="1">
    <citation type="submission" date="2019-08" db="EMBL/GenBank/DDBJ databases">
        <title>Bradyrhizobium hipponensis sp. nov., a rhizobium isolated from a Lupinus angustifolius root nodule in Tunisia.</title>
        <authorList>
            <person name="Off K."/>
            <person name="Rejili M."/>
            <person name="Mars M."/>
            <person name="Brachmann A."/>
            <person name="Marin M."/>
        </authorList>
    </citation>
    <scope>NUCLEOTIDE SEQUENCE [LARGE SCALE GENOMIC DNA]</scope>
    <source>
        <strain evidence="8 9">CTAW11</strain>
    </source>
</reference>
<dbReference type="PANTHER" id="PTHR36115">
    <property type="entry name" value="PROLINE-RICH ANTIGEN HOMOLOG-RELATED"/>
    <property type="match status" value="1"/>
</dbReference>
<evidence type="ECO:0000256" key="3">
    <source>
        <dbReference type="ARBA" id="ARBA00022692"/>
    </source>
</evidence>
<dbReference type="InterPro" id="IPR010432">
    <property type="entry name" value="RDD"/>
</dbReference>
<keyword evidence="2" id="KW-1003">Cell membrane</keyword>
<gene>
    <name evidence="8" type="ORF">FXB38_16065</name>
</gene>
<evidence type="ECO:0000313" key="8">
    <source>
        <dbReference type="EMBL" id="TYL83947.1"/>
    </source>
</evidence>
<feature type="transmembrane region" description="Helical" evidence="6">
    <location>
        <begin position="166"/>
        <end position="189"/>
    </location>
</feature>
<dbReference type="RefSeq" id="WP_148751835.1">
    <property type="nucleotide sequence ID" value="NZ_VSSR01000024.1"/>
</dbReference>
<keyword evidence="3 6" id="KW-0812">Transmembrane</keyword>
<dbReference type="OrthoDB" id="8224104at2"/>
<evidence type="ECO:0000256" key="4">
    <source>
        <dbReference type="ARBA" id="ARBA00022989"/>
    </source>
</evidence>
<evidence type="ECO:0000256" key="5">
    <source>
        <dbReference type="ARBA" id="ARBA00023136"/>
    </source>
</evidence>
<evidence type="ECO:0000259" key="7">
    <source>
        <dbReference type="Pfam" id="PF06271"/>
    </source>
</evidence>
<protein>
    <submittedName>
        <fullName evidence="8">RDD family protein</fullName>
    </submittedName>
</protein>
<dbReference type="Pfam" id="PF06271">
    <property type="entry name" value="RDD"/>
    <property type="match status" value="1"/>
</dbReference>
<comment type="caution">
    <text evidence="8">The sequence shown here is derived from an EMBL/GenBank/DDBJ whole genome shotgun (WGS) entry which is preliminary data.</text>
</comment>
<keyword evidence="5 6" id="KW-0472">Membrane</keyword>
<evidence type="ECO:0000313" key="9">
    <source>
        <dbReference type="Proteomes" id="UP000324853"/>
    </source>
</evidence>
<evidence type="ECO:0000256" key="2">
    <source>
        <dbReference type="ARBA" id="ARBA00022475"/>
    </source>
</evidence>
<organism evidence="8 9">
    <name type="scientific">Bradyrhizobium cytisi</name>
    <dbReference type="NCBI Taxonomy" id="515489"/>
    <lineage>
        <taxon>Bacteria</taxon>
        <taxon>Pseudomonadati</taxon>
        <taxon>Pseudomonadota</taxon>
        <taxon>Alphaproteobacteria</taxon>
        <taxon>Hyphomicrobiales</taxon>
        <taxon>Nitrobacteraceae</taxon>
        <taxon>Bradyrhizobium</taxon>
    </lineage>
</organism>
<keyword evidence="4 6" id="KW-1133">Transmembrane helix</keyword>
<dbReference type="AlphaFoldDB" id="A0A5S4WQW4"/>
<accession>A0A5S4WQW4</accession>
<dbReference type="GO" id="GO:0005886">
    <property type="term" value="C:plasma membrane"/>
    <property type="evidence" value="ECO:0007669"/>
    <property type="project" value="UniProtKB-SubCell"/>
</dbReference>
<dbReference type="EMBL" id="VSSR01000024">
    <property type="protein sequence ID" value="TYL83947.1"/>
    <property type="molecule type" value="Genomic_DNA"/>
</dbReference>
<dbReference type="Proteomes" id="UP000324853">
    <property type="component" value="Unassembled WGS sequence"/>
</dbReference>
<feature type="transmembrane region" description="Helical" evidence="6">
    <location>
        <begin position="23"/>
        <end position="43"/>
    </location>
</feature>
<evidence type="ECO:0000256" key="6">
    <source>
        <dbReference type="SAM" id="Phobius"/>
    </source>
</evidence>